<dbReference type="PANTHER" id="PTHR33738:SF21">
    <property type="entry name" value="TPRXL"/>
    <property type="match status" value="1"/>
</dbReference>
<dbReference type="Proteomes" id="UP000634136">
    <property type="component" value="Unassembled WGS sequence"/>
</dbReference>
<organism evidence="2 3">
    <name type="scientific">Senna tora</name>
    <dbReference type="NCBI Taxonomy" id="362788"/>
    <lineage>
        <taxon>Eukaryota</taxon>
        <taxon>Viridiplantae</taxon>
        <taxon>Streptophyta</taxon>
        <taxon>Embryophyta</taxon>
        <taxon>Tracheophyta</taxon>
        <taxon>Spermatophyta</taxon>
        <taxon>Magnoliopsida</taxon>
        <taxon>eudicotyledons</taxon>
        <taxon>Gunneridae</taxon>
        <taxon>Pentapetalae</taxon>
        <taxon>rosids</taxon>
        <taxon>fabids</taxon>
        <taxon>Fabales</taxon>
        <taxon>Fabaceae</taxon>
        <taxon>Caesalpinioideae</taxon>
        <taxon>Cassia clade</taxon>
        <taxon>Senna</taxon>
    </lineage>
</organism>
<feature type="compositionally biased region" description="Polar residues" evidence="1">
    <location>
        <begin position="130"/>
        <end position="139"/>
    </location>
</feature>
<evidence type="ECO:0000313" key="3">
    <source>
        <dbReference type="Proteomes" id="UP000634136"/>
    </source>
</evidence>
<comment type="caution">
    <text evidence="2">The sequence shown here is derived from an EMBL/GenBank/DDBJ whole genome shotgun (WGS) entry which is preliminary data.</text>
</comment>
<feature type="compositionally biased region" description="Basic and acidic residues" evidence="1">
    <location>
        <begin position="1"/>
        <end position="11"/>
    </location>
</feature>
<dbReference type="OrthoDB" id="1423981at2759"/>
<feature type="compositionally biased region" description="Gly residues" evidence="1">
    <location>
        <begin position="12"/>
        <end position="21"/>
    </location>
</feature>
<feature type="compositionally biased region" description="Polar residues" evidence="1">
    <location>
        <begin position="73"/>
        <end position="88"/>
    </location>
</feature>
<feature type="region of interest" description="Disordered" evidence="1">
    <location>
        <begin position="1"/>
        <end position="139"/>
    </location>
</feature>
<name>A0A834WR75_9FABA</name>
<evidence type="ECO:0000313" key="2">
    <source>
        <dbReference type="EMBL" id="KAF7831003.1"/>
    </source>
</evidence>
<proteinExistence type="predicted"/>
<sequence>MKNERMEERKGGGQVAGGFGGKASSPLGREEGNPCVDVRGRDAKKQDVGYKMYGAPGNKGESSGGMSKDKYQNEGTVEPSNYYHTSSIYYGGQEHYSTTTESPNNFKKDSDDDDPNGNNPNKASRGNWWQGRTQPKTNT</sequence>
<keyword evidence="3" id="KW-1185">Reference proteome</keyword>
<feature type="compositionally biased region" description="Basic and acidic residues" evidence="1">
    <location>
        <begin position="28"/>
        <end position="48"/>
    </location>
</feature>
<protein>
    <submittedName>
        <fullName evidence="2">Store-operated calcium entry-associated regulatory factor</fullName>
    </submittedName>
</protein>
<gene>
    <name evidence="2" type="ORF">G2W53_013336</name>
</gene>
<evidence type="ECO:0000256" key="1">
    <source>
        <dbReference type="SAM" id="MobiDB-lite"/>
    </source>
</evidence>
<dbReference type="AlphaFoldDB" id="A0A834WR75"/>
<reference evidence="2" key="1">
    <citation type="submission" date="2020-09" db="EMBL/GenBank/DDBJ databases">
        <title>Genome-Enabled Discovery of Anthraquinone Biosynthesis in Senna tora.</title>
        <authorList>
            <person name="Kang S.-H."/>
            <person name="Pandey R.P."/>
            <person name="Lee C.-M."/>
            <person name="Sim J.-S."/>
            <person name="Jeong J.-T."/>
            <person name="Choi B.-S."/>
            <person name="Jung M."/>
            <person name="Ginzburg D."/>
            <person name="Zhao K."/>
            <person name="Won S.Y."/>
            <person name="Oh T.-J."/>
            <person name="Yu Y."/>
            <person name="Kim N.-H."/>
            <person name="Lee O.R."/>
            <person name="Lee T.-H."/>
            <person name="Bashyal P."/>
            <person name="Kim T.-S."/>
            <person name="Lee W.-H."/>
            <person name="Kawkins C."/>
            <person name="Kim C.-K."/>
            <person name="Kim J.S."/>
            <person name="Ahn B.O."/>
            <person name="Rhee S.Y."/>
            <person name="Sohng J.K."/>
        </authorList>
    </citation>
    <scope>NUCLEOTIDE SEQUENCE</scope>
    <source>
        <tissue evidence="2">Leaf</tissue>
    </source>
</reference>
<dbReference type="EMBL" id="JAAIUW010000005">
    <property type="protein sequence ID" value="KAF7831003.1"/>
    <property type="molecule type" value="Genomic_DNA"/>
</dbReference>
<dbReference type="PANTHER" id="PTHR33738">
    <property type="entry name" value="EMB|CAB82975.1"/>
    <property type="match status" value="1"/>
</dbReference>
<accession>A0A834WR75</accession>